<feature type="domain" description="Phosphoribosyltransferase" evidence="17">
    <location>
        <begin position="22"/>
        <end position="163"/>
    </location>
</feature>
<evidence type="ECO:0000256" key="8">
    <source>
        <dbReference type="ARBA" id="ARBA00022676"/>
    </source>
</evidence>
<comment type="subcellular location">
    <subcellularLocation>
        <location evidence="3 16">Cytoplasm</location>
    </subcellularLocation>
</comment>
<dbReference type="EC" id="2.4.2.8" evidence="16"/>
<dbReference type="GO" id="GO:0046100">
    <property type="term" value="P:hypoxanthine metabolic process"/>
    <property type="evidence" value="ECO:0007669"/>
    <property type="project" value="TreeGrafter"/>
</dbReference>
<evidence type="ECO:0000256" key="11">
    <source>
        <dbReference type="ARBA" id="ARBA00022726"/>
    </source>
</evidence>
<dbReference type="RefSeq" id="WP_117520717.1">
    <property type="nucleotide sequence ID" value="NZ_QVEU01000002.1"/>
</dbReference>
<dbReference type="GO" id="GO:0000166">
    <property type="term" value="F:nucleotide binding"/>
    <property type="evidence" value="ECO:0007669"/>
    <property type="project" value="UniProtKB-KW"/>
</dbReference>
<evidence type="ECO:0000256" key="10">
    <source>
        <dbReference type="ARBA" id="ARBA00022723"/>
    </source>
</evidence>
<evidence type="ECO:0000313" key="19">
    <source>
        <dbReference type="Proteomes" id="UP000261011"/>
    </source>
</evidence>
<comment type="pathway">
    <text evidence="4 16">Purine metabolism; IMP biosynthesis via salvage pathway; IMP from hypoxanthine: step 1/1.</text>
</comment>
<keyword evidence="13 16" id="KW-0460">Magnesium</keyword>
<evidence type="ECO:0000256" key="2">
    <source>
        <dbReference type="ARBA" id="ARBA00002049"/>
    </source>
</evidence>
<comment type="similarity">
    <text evidence="6 16">Belongs to the purine/pyrimidine phosphoribosyltransferase family.</text>
</comment>
<dbReference type="PANTHER" id="PTHR43340:SF1">
    <property type="entry name" value="HYPOXANTHINE PHOSPHORIBOSYLTRANSFERASE"/>
    <property type="match status" value="1"/>
</dbReference>
<evidence type="ECO:0000256" key="6">
    <source>
        <dbReference type="ARBA" id="ARBA00008391"/>
    </source>
</evidence>
<accession>A0A3E2TJD5</accession>
<dbReference type="OrthoDB" id="9802824at2"/>
<evidence type="ECO:0000259" key="17">
    <source>
        <dbReference type="Pfam" id="PF00156"/>
    </source>
</evidence>
<dbReference type="Pfam" id="PF00156">
    <property type="entry name" value="Pribosyltran"/>
    <property type="match status" value="1"/>
</dbReference>
<dbReference type="GO" id="GO:0006178">
    <property type="term" value="P:guanine salvage"/>
    <property type="evidence" value="ECO:0007669"/>
    <property type="project" value="TreeGrafter"/>
</dbReference>
<dbReference type="EMBL" id="QVEU01000002">
    <property type="protein sequence ID" value="RGB77085.1"/>
    <property type="molecule type" value="Genomic_DNA"/>
</dbReference>
<comment type="caution">
    <text evidence="18">The sequence shown here is derived from an EMBL/GenBank/DDBJ whole genome shotgun (WGS) entry which is preliminary data.</text>
</comment>
<evidence type="ECO:0000256" key="13">
    <source>
        <dbReference type="ARBA" id="ARBA00022842"/>
    </source>
</evidence>
<keyword evidence="11 16" id="KW-0660">Purine salvage</keyword>
<evidence type="ECO:0000256" key="16">
    <source>
        <dbReference type="RuleBase" id="RU364099"/>
    </source>
</evidence>
<comment type="catalytic activity">
    <reaction evidence="15">
        <text>IMP + diphosphate = hypoxanthine + 5-phospho-alpha-D-ribose 1-diphosphate</text>
        <dbReference type="Rhea" id="RHEA:17973"/>
        <dbReference type="ChEBI" id="CHEBI:17368"/>
        <dbReference type="ChEBI" id="CHEBI:33019"/>
        <dbReference type="ChEBI" id="CHEBI:58017"/>
        <dbReference type="ChEBI" id="CHEBI:58053"/>
        <dbReference type="EC" id="2.4.2.8"/>
    </reaction>
    <physiologicalReaction direction="right-to-left" evidence="15">
        <dbReference type="Rhea" id="RHEA:17975"/>
    </physiologicalReaction>
</comment>
<evidence type="ECO:0000256" key="4">
    <source>
        <dbReference type="ARBA" id="ARBA00004669"/>
    </source>
</evidence>
<evidence type="ECO:0000256" key="3">
    <source>
        <dbReference type="ARBA" id="ARBA00004496"/>
    </source>
</evidence>
<dbReference type="InterPro" id="IPR005904">
    <property type="entry name" value="Hxn_phspho_trans"/>
</dbReference>
<dbReference type="GO" id="GO:0005829">
    <property type="term" value="C:cytosol"/>
    <property type="evidence" value="ECO:0007669"/>
    <property type="project" value="TreeGrafter"/>
</dbReference>
<sequence>MISDINQLIEKVLIDEDTLNLRIRKLSSYINDYYKDEDTLIMVGILKGSVIFMSELAKHVKIDCNLEFMAVSSYDGTESTGNVKILKDLDVDIKDKNVLLVEDIIDTGYTLNKLKSNLEKRDPKEVRIITLLDKPERRVTEIKPDWYGFKIPNEFVVGFGLDYSQKYRNLPFIGVLKSSVYESDNK</sequence>
<reference evidence="18 19" key="1">
    <citation type="submission" date="2018-08" db="EMBL/GenBank/DDBJ databases">
        <title>A genome reference for cultivated species of the human gut microbiota.</title>
        <authorList>
            <person name="Zou Y."/>
            <person name="Xue W."/>
            <person name="Luo G."/>
        </authorList>
    </citation>
    <scope>NUCLEOTIDE SEQUENCE [LARGE SCALE GENOMIC DNA]</scope>
    <source>
        <strain evidence="18 19">OF01-3</strain>
    </source>
</reference>
<dbReference type="GO" id="GO:0004422">
    <property type="term" value="F:hypoxanthine phosphoribosyltransferase activity"/>
    <property type="evidence" value="ECO:0007669"/>
    <property type="project" value="InterPro"/>
</dbReference>
<dbReference type="GO" id="GO:0006166">
    <property type="term" value="P:purine ribonucleoside salvage"/>
    <property type="evidence" value="ECO:0007669"/>
    <property type="project" value="UniProtKB-KW"/>
</dbReference>
<dbReference type="Gene3D" id="3.40.50.2020">
    <property type="match status" value="1"/>
</dbReference>
<keyword evidence="10 16" id="KW-0479">Metal-binding</keyword>
<dbReference type="InterPro" id="IPR029057">
    <property type="entry name" value="PRTase-like"/>
</dbReference>
<dbReference type="GO" id="GO:0000287">
    <property type="term" value="F:magnesium ion binding"/>
    <property type="evidence" value="ECO:0007669"/>
    <property type="project" value="TreeGrafter"/>
</dbReference>
<proteinExistence type="inferred from homology"/>
<dbReference type="GO" id="GO:0032263">
    <property type="term" value="P:GMP salvage"/>
    <property type="evidence" value="ECO:0007669"/>
    <property type="project" value="TreeGrafter"/>
</dbReference>
<name>A0A3E2TJD5_9FIRM</name>
<keyword evidence="9 16" id="KW-0808">Transferase</keyword>
<dbReference type="CDD" id="cd06223">
    <property type="entry name" value="PRTases_typeI"/>
    <property type="match status" value="1"/>
</dbReference>
<dbReference type="InterPro" id="IPR050408">
    <property type="entry name" value="HGPRT"/>
</dbReference>
<dbReference type="InterPro" id="IPR000836">
    <property type="entry name" value="PRTase_dom"/>
</dbReference>
<keyword evidence="7 16" id="KW-0963">Cytoplasm</keyword>
<dbReference type="UniPathway" id="UPA00591">
    <property type="reaction ID" value="UER00648"/>
</dbReference>
<dbReference type="SUPFAM" id="SSF53271">
    <property type="entry name" value="PRTase-like"/>
    <property type="match status" value="1"/>
</dbReference>
<evidence type="ECO:0000256" key="5">
    <source>
        <dbReference type="ARBA" id="ARBA00004676"/>
    </source>
</evidence>
<comment type="function">
    <text evidence="2">Purine salvage pathway enzyme that catalyzes the transfer of the ribosyl-5-phosphate group from 5-phospho-alpha-D-ribose 1-diphosphate (PRPP) to the N9 position of the 6-oxopurines hypoxanthine and guanine to form the corresponding ribonucleotides IMP (inosine 5'-monophosphate) and GMP (guanosine 5'-monophosphate), with the release of PPi.</text>
</comment>
<dbReference type="PANTHER" id="PTHR43340">
    <property type="entry name" value="HYPOXANTHINE-GUANINE PHOSPHORIBOSYLTRANSFERASE"/>
    <property type="match status" value="1"/>
</dbReference>
<dbReference type="AlphaFoldDB" id="A0A3E2TJD5"/>
<evidence type="ECO:0000256" key="9">
    <source>
        <dbReference type="ARBA" id="ARBA00022679"/>
    </source>
</evidence>
<evidence type="ECO:0000256" key="1">
    <source>
        <dbReference type="ARBA" id="ARBA00001946"/>
    </source>
</evidence>
<evidence type="ECO:0000313" key="18">
    <source>
        <dbReference type="EMBL" id="RGB77085.1"/>
    </source>
</evidence>
<keyword evidence="19" id="KW-1185">Reference proteome</keyword>
<comment type="cofactor">
    <cofactor evidence="1 16">
        <name>Mg(2+)</name>
        <dbReference type="ChEBI" id="CHEBI:18420"/>
    </cofactor>
</comment>
<dbReference type="FunFam" id="3.40.50.2020:FF:000006">
    <property type="entry name" value="Hypoxanthine phosphoribosyltransferase"/>
    <property type="match status" value="1"/>
</dbReference>
<keyword evidence="8 16" id="KW-0328">Glycosyltransferase</keyword>
<keyword evidence="12 16" id="KW-0547">Nucleotide-binding</keyword>
<dbReference type="GO" id="GO:0032264">
    <property type="term" value="P:IMP salvage"/>
    <property type="evidence" value="ECO:0007669"/>
    <property type="project" value="UniProtKB-UniPathway"/>
</dbReference>
<evidence type="ECO:0000256" key="12">
    <source>
        <dbReference type="ARBA" id="ARBA00022741"/>
    </source>
</evidence>
<comment type="pathway">
    <text evidence="5">Purine metabolism; GMP biosynthesis via salvage pathway; GMP from guanine: step 1/1.</text>
</comment>
<evidence type="ECO:0000256" key="7">
    <source>
        <dbReference type="ARBA" id="ARBA00022490"/>
    </source>
</evidence>
<comment type="catalytic activity">
    <reaction evidence="14">
        <text>GMP + diphosphate = guanine + 5-phospho-alpha-D-ribose 1-diphosphate</text>
        <dbReference type="Rhea" id="RHEA:25424"/>
        <dbReference type="ChEBI" id="CHEBI:16235"/>
        <dbReference type="ChEBI" id="CHEBI:33019"/>
        <dbReference type="ChEBI" id="CHEBI:58017"/>
        <dbReference type="ChEBI" id="CHEBI:58115"/>
        <dbReference type="EC" id="2.4.2.8"/>
    </reaction>
    <physiologicalReaction direction="right-to-left" evidence="14">
        <dbReference type="Rhea" id="RHEA:25426"/>
    </physiologicalReaction>
</comment>
<dbReference type="NCBIfam" id="TIGR01203">
    <property type="entry name" value="HGPRTase"/>
    <property type="match status" value="1"/>
</dbReference>
<gene>
    <name evidence="18" type="primary">hpt</name>
    <name evidence="18" type="ORF">DXA39_02330</name>
</gene>
<dbReference type="GO" id="GO:0052657">
    <property type="term" value="F:guanine phosphoribosyltransferase activity"/>
    <property type="evidence" value="ECO:0007669"/>
    <property type="project" value="UniProtKB-ARBA"/>
</dbReference>
<dbReference type="Proteomes" id="UP000261011">
    <property type="component" value="Unassembled WGS sequence"/>
</dbReference>
<protein>
    <recommendedName>
        <fullName evidence="16">Hypoxanthine phosphoribosyltransferase</fullName>
        <ecNumber evidence="16">2.4.2.8</ecNumber>
    </recommendedName>
</protein>
<evidence type="ECO:0000256" key="14">
    <source>
        <dbReference type="ARBA" id="ARBA00048811"/>
    </source>
</evidence>
<organism evidence="18 19">
    <name type="scientific">Anaerococcus nagyae</name>
    <dbReference type="NCBI Taxonomy" id="1755241"/>
    <lineage>
        <taxon>Bacteria</taxon>
        <taxon>Bacillati</taxon>
        <taxon>Bacillota</taxon>
        <taxon>Tissierellia</taxon>
        <taxon>Tissierellales</taxon>
        <taxon>Peptoniphilaceae</taxon>
        <taxon>Anaerococcus</taxon>
    </lineage>
</organism>
<evidence type="ECO:0000256" key="15">
    <source>
        <dbReference type="ARBA" id="ARBA00049402"/>
    </source>
</evidence>